<keyword evidence="5 8" id="KW-0812">Transmembrane</keyword>
<evidence type="ECO:0000256" key="7">
    <source>
        <dbReference type="ARBA" id="ARBA00023136"/>
    </source>
</evidence>
<evidence type="ECO:0000259" key="9">
    <source>
        <dbReference type="PROSITE" id="PS50850"/>
    </source>
</evidence>
<organism evidence="10 11">
    <name type="scientific">Marinomonas profundimaris</name>
    <dbReference type="NCBI Taxonomy" id="1208321"/>
    <lineage>
        <taxon>Bacteria</taxon>
        <taxon>Pseudomonadati</taxon>
        <taxon>Pseudomonadota</taxon>
        <taxon>Gammaproteobacteria</taxon>
        <taxon>Oceanospirillales</taxon>
        <taxon>Oceanospirillaceae</taxon>
        <taxon>Marinomonas</taxon>
    </lineage>
</organism>
<accession>W1RNE0</accession>
<dbReference type="InterPro" id="IPR020846">
    <property type="entry name" value="MFS_dom"/>
</dbReference>
<dbReference type="SUPFAM" id="SSF103473">
    <property type="entry name" value="MFS general substrate transporter"/>
    <property type="match status" value="1"/>
</dbReference>
<dbReference type="EMBL" id="AYOZ01000062">
    <property type="protein sequence ID" value="ETI57822.1"/>
    <property type="molecule type" value="Genomic_DNA"/>
</dbReference>
<comment type="subcellular location">
    <subcellularLocation>
        <location evidence="8">Cell inner membrane</location>
        <topology evidence="8">Multi-pass membrane protein</topology>
    </subcellularLocation>
    <subcellularLocation>
        <location evidence="1">Cell membrane</location>
        <topology evidence="1">Multi-pass membrane protein</topology>
    </subcellularLocation>
</comment>
<dbReference type="PROSITE" id="PS50850">
    <property type="entry name" value="MFS"/>
    <property type="match status" value="1"/>
</dbReference>
<dbReference type="GO" id="GO:0005886">
    <property type="term" value="C:plasma membrane"/>
    <property type="evidence" value="ECO:0007669"/>
    <property type="project" value="UniProtKB-SubCell"/>
</dbReference>
<comment type="caution">
    <text evidence="10">The sequence shown here is derived from an EMBL/GenBank/DDBJ whole genome shotgun (WGS) entry which is preliminary data.</text>
</comment>
<evidence type="ECO:0000313" key="10">
    <source>
        <dbReference type="EMBL" id="ETI57822.1"/>
    </source>
</evidence>
<dbReference type="STRING" id="1208321.D104_18350"/>
<feature type="transmembrane region" description="Helical" evidence="8">
    <location>
        <begin position="319"/>
        <end position="340"/>
    </location>
</feature>
<dbReference type="NCBIfam" id="TIGR00710">
    <property type="entry name" value="efflux_Bcr_CflA"/>
    <property type="match status" value="1"/>
</dbReference>
<feature type="transmembrane region" description="Helical" evidence="8">
    <location>
        <begin position="173"/>
        <end position="195"/>
    </location>
</feature>
<feature type="transmembrane region" description="Helical" evidence="8">
    <location>
        <begin position="346"/>
        <end position="367"/>
    </location>
</feature>
<evidence type="ECO:0000256" key="2">
    <source>
        <dbReference type="ARBA" id="ARBA00006236"/>
    </source>
</evidence>
<keyword evidence="11" id="KW-1185">Reference proteome</keyword>
<dbReference type="OrthoDB" id="9814303at2"/>
<dbReference type="CDD" id="cd17320">
    <property type="entry name" value="MFS_MdfA_MDR_like"/>
    <property type="match status" value="1"/>
</dbReference>
<feature type="transmembrane region" description="Helical" evidence="8">
    <location>
        <begin position="201"/>
        <end position="221"/>
    </location>
</feature>
<dbReference type="Pfam" id="PF07690">
    <property type="entry name" value="MFS_1"/>
    <property type="match status" value="1"/>
</dbReference>
<dbReference type="PANTHER" id="PTHR23502">
    <property type="entry name" value="MAJOR FACILITATOR SUPERFAMILY"/>
    <property type="match status" value="1"/>
</dbReference>
<reference evidence="10 11" key="1">
    <citation type="journal article" date="2014" name="Genome Announc.">
        <title>Draft Genome Sequence of Marinomonas sp. Strain D104, a Polycyclic Aromatic Hydrocarbon-Degrading Bacterium from the Deep-Sea Sediment of the Arctic Ocean.</title>
        <authorList>
            <person name="Dong C."/>
            <person name="Bai X."/>
            <person name="Lai Q."/>
            <person name="Xie Y."/>
            <person name="Chen X."/>
            <person name="Shao Z."/>
        </authorList>
    </citation>
    <scope>NUCLEOTIDE SEQUENCE [LARGE SCALE GENOMIC DNA]</scope>
    <source>
        <strain evidence="10 11">D104</strain>
    </source>
</reference>
<dbReference type="PATRIC" id="fig|1208321.3.peg.3638"/>
<feature type="transmembrane region" description="Helical" evidence="8">
    <location>
        <begin position="48"/>
        <end position="67"/>
    </location>
</feature>
<feature type="transmembrane region" description="Helical" evidence="8">
    <location>
        <begin position="379"/>
        <end position="401"/>
    </location>
</feature>
<evidence type="ECO:0000256" key="4">
    <source>
        <dbReference type="ARBA" id="ARBA00022475"/>
    </source>
</evidence>
<name>W1RNE0_9GAMM</name>
<keyword evidence="7 8" id="KW-0472">Membrane</keyword>
<dbReference type="Proteomes" id="UP000018857">
    <property type="component" value="Unassembled WGS sequence"/>
</dbReference>
<evidence type="ECO:0000256" key="8">
    <source>
        <dbReference type="RuleBase" id="RU365088"/>
    </source>
</evidence>
<dbReference type="GO" id="GO:1990961">
    <property type="term" value="P:xenobiotic detoxification by transmembrane export across the plasma membrane"/>
    <property type="evidence" value="ECO:0007669"/>
    <property type="project" value="InterPro"/>
</dbReference>
<keyword evidence="3 8" id="KW-0813">Transport</keyword>
<dbReference type="InterPro" id="IPR011701">
    <property type="entry name" value="MFS"/>
</dbReference>
<dbReference type="InterPro" id="IPR036259">
    <property type="entry name" value="MFS_trans_sf"/>
</dbReference>
<keyword evidence="6 8" id="KW-1133">Transmembrane helix</keyword>
<evidence type="ECO:0000256" key="6">
    <source>
        <dbReference type="ARBA" id="ARBA00022989"/>
    </source>
</evidence>
<proteinExistence type="inferred from homology"/>
<dbReference type="PANTHER" id="PTHR23502:SF132">
    <property type="entry name" value="POLYAMINE TRANSPORTER 2-RELATED"/>
    <property type="match status" value="1"/>
</dbReference>
<feature type="transmembrane region" description="Helical" evidence="8">
    <location>
        <begin position="253"/>
        <end position="278"/>
    </location>
</feature>
<dbReference type="eggNOG" id="COG0477">
    <property type="taxonomic scope" value="Bacteria"/>
</dbReference>
<feature type="domain" description="Major facilitator superfamily (MFS) profile" evidence="9">
    <location>
        <begin position="48"/>
        <end position="438"/>
    </location>
</feature>
<dbReference type="Gene3D" id="1.20.1720.10">
    <property type="entry name" value="Multidrug resistance protein D"/>
    <property type="match status" value="1"/>
</dbReference>
<feature type="transmembrane region" description="Helical" evidence="8">
    <location>
        <begin position="407"/>
        <end position="427"/>
    </location>
</feature>
<dbReference type="AlphaFoldDB" id="W1RNE0"/>
<keyword evidence="8" id="KW-0997">Cell inner membrane</keyword>
<keyword evidence="4" id="KW-1003">Cell membrane</keyword>
<comment type="similarity">
    <text evidence="2 8">Belongs to the major facilitator superfamily. Bcr/CmlA family.</text>
</comment>
<gene>
    <name evidence="10" type="ORF">D104_18350</name>
</gene>
<feature type="transmembrane region" description="Helical" evidence="8">
    <location>
        <begin position="87"/>
        <end position="103"/>
    </location>
</feature>
<evidence type="ECO:0000313" key="11">
    <source>
        <dbReference type="Proteomes" id="UP000018857"/>
    </source>
</evidence>
<evidence type="ECO:0000256" key="5">
    <source>
        <dbReference type="ARBA" id="ARBA00022692"/>
    </source>
</evidence>
<sequence>MLLSVVIFVERSQYRKPINTPLLYKDVRSVSILKKRTSADGFLPEKEFIALFALMMSLTALSMDSMLPAFPNIAESLAIVDYQKTQWIVSAMVFGMMFGEIIFGPLSDAIGRKKCILIGIGIYIAGSVIALSASSIEVFLLGRVIQGLGVSGPKIASRALVRDLYKGAAMARIMSFVMMVFILVPLLAPSIGQLVMQVADWRWIFALLVFQASVAGGWLLLRQPETLTKENRIPLNRKRLIADVRIILSRRDVMALTVLLGCIFGGLMLHISTAQSIFQDVYQTGDRFPLYFALLAIGSSVISFSNGKIVQRVGMLRCVIAALSVLLATSLVLLLSAFYFDGVPPFVLFMGLGMIMFSCFGMVFGNVNAMAMEPLGKMAGLGTSVISSLSSFIAIVFSTFIGQFYHFTVTPLASGFVIFSIMALVMLRYGYRYSQRYVEE</sequence>
<dbReference type="GO" id="GO:0042910">
    <property type="term" value="F:xenobiotic transmembrane transporter activity"/>
    <property type="evidence" value="ECO:0007669"/>
    <property type="project" value="InterPro"/>
</dbReference>
<feature type="transmembrane region" description="Helical" evidence="8">
    <location>
        <begin position="115"/>
        <end position="134"/>
    </location>
</feature>
<dbReference type="InterPro" id="IPR004812">
    <property type="entry name" value="Efflux_drug-R_Bcr/CmlA"/>
</dbReference>
<evidence type="ECO:0000256" key="3">
    <source>
        <dbReference type="ARBA" id="ARBA00022448"/>
    </source>
</evidence>
<protein>
    <recommendedName>
        <fullName evidence="8">Bcr/CflA family efflux transporter</fullName>
    </recommendedName>
</protein>
<comment type="caution">
    <text evidence="8">Lacks conserved residue(s) required for the propagation of feature annotation.</text>
</comment>
<feature type="transmembrane region" description="Helical" evidence="8">
    <location>
        <begin position="290"/>
        <end position="307"/>
    </location>
</feature>
<evidence type="ECO:0000256" key="1">
    <source>
        <dbReference type="ARBA" id="ARBA00004651"/>
    </source>
</evidence>